<keyword evidence="2" id="KW-1185">Reference proteome</keyword>
<dbReference type="Proteomes" id="UP001595823">
    <property type="component" value="Unassembled WGS sequence"/>
</dbReference>
<comment type="caution">
    <text evidence="1">The sequence shown here is derived from an EMBL/GenBank/DDBJ whole genome shotgun (WGS) entry which is preliminary data.</text>
</comment>
<evidence type="ECO:0000313" key="1">
    <source>
        <dbReference type="EMBL" id="MFC4335399.1"/>
    </source>
</evidence>
<dbReference type="RefSeq" id="WP_380620168.1">
    <property type="nucleotide sequence ID" value="NZ_JBHSDK010000013.1"/>
</dbReference>
<accession>A0ABV8TX66</accession>
<name>A0ABV8TX66_9ACTN</name>
<sequence>MLSLQRFEAAVPAVVPYRAAAPRAVRWEVLHADLGVELPPDFRALAEAYPSLLVQDFLELETPEPGLESSFVADVRDLTVIVKDLSEAGLAKGYVPYPEPGGLLGWARSNCGDGFYWRTWSESPADWSVVVSGENDDWSEYAMGAVDFLAGIYRKDFKVGGMPENFPSDNPDVVALLTGTCQAYMRRR</sequence>
<protein>
    <submittedName>
        <fullName evidence="1">SMI1/KNR4 family protein</fullName>
    </submittedName>
</protein>
<gene>
    <name evidence="1" type="ORF">ACFPET_09335</name>
</gene>
<reference evidence="2" key="1">
    <citation type="journal article" date="2019" name="Int. J. Syst. Evol. Microbiol.">
        <title>The Global Catalogue of Microorganisms (GCM) 10K type strain sequencing project: providing services to taxonomists for standard genome sequencing and annotation.</title>
        <authorList>
            <consortium name="The Broad Institute Genomics Platform"/>
            <consortium name="The Broad Institute Genome Sequencing Center for Infectious Disease"/>
            <person name="Wu L."/>
            <person name="Ma J."/>
        </authorList>
    </citation>
    <scope>NUCLEOTIDE SEQUENCE [LARGE SCALE GENOMIC DNA]</scope>
    <source>
        <strain evidence="2">IBRC-M 10908</strain>
    </source>
</reference>
<dbReference type="EMBL" id="JBHSDK010000013">
    <property type="protein sequence ID" value="MFC4335399.1"/>
    <property type="molecule type" value="Genomic_DNA"/>
</dbReference>
<proteinExistence type="predicted"/>
<evidence type="ECO:0000313" key="2">
    <source>
        <dbReference type="Proteomes" id="UP001595823"/>
    </source>
</evidence>
<organism evidence="1 2">
    <name type="scientific">Salininema proteolyticum</name>
    <dbReference type="NCBI Taxonomy" id="1607685"/>
    <lineage>
        <taxon>Bacteria</taxon>
        <taxon>Bacillati</taxon>
        <taxon>Actinomycetota</taxon>
        <taxon>Actinomycetes</taxon>
        <taxon>Glycomycetales</taxon>
        <taxon>Glycomycetaceae</taxon>
        <taxon>Salininema</taxon>
    </lineage>
</organism>